<dbReference type="Pfam" id="PF09334">
    <property type="entry name" value="tRNA-synt_1g"/>
    <property type="match status" value="1"/>
</dbReference>
<keyword evidence="7 9" id="KW-0648">Protein biosynthesis</keyword>
<dbReference type="Gene3D" id="1.10.730.10">
    <property type="entry name" value="Isoleucyl-tRNA Synthetase, Domain 1"/>
    <property type="match status" value="1"/>
</dbReference>
<dbReference type="EC" id="6.1.1.10" evidence="2"/>
<evidence type="ECO:0000256" key="2">
    <source>
        <dbReference type="ARBA" id="ARBA00012838"/>
    </source>
</evidence>
<evidence type="ECO:0000256" key="1">
    <source>
        <dbReference type="ARBA" id="ARBA00008258"/>
    </source>
</evidence>
<name>A0ABU0AA95_9BACI</name>
<dbReference type="InterPro" id="IPR013155">
    <property type="entry name" value="M/V/L/I-tRNA-synth_anticd-bd"/>
</dbReference>
<evidence type="ECO:0000256" key="8">
    <source>
        <dbReference type="ARBA" id="ARBA00023146"/>
    </source>
</evidence>
<dbReference type="PANTHER" id="PTHR45765">
    <property type="entry name" value="METHIONINE--TRNA LIGASE"/>
    <property type="match status" value="1"/>
</dbReference>
<dbReference type="GO" id="GO:0016874">
    <property type="term" value="F:ligase activity"/>
    <property type="evidence" value="ECO:0007669"/>
    <property type="project" value="UniProtKB-KW"/>
</dbReference>
<evidence type="ECO:0000259" key="10">
    <source>
        <dbReference type="Pfam" id="PF08264"/>
    </source>
</evidence>
<dbReference type="SUPFAM" id="SSF52374">
    <property type="entry name" value="Nucleotidylyl transferase"/>
    <property type="match status" value="1"/>
</dbReference>
<dbReference type="CDD" id="cd07957">
    <property type="entry name" value="Anticodon_Ia_Met"/>
    <property type="match status" value="1"/>
</dbReference>
<dbReference type="PRINTS" id="PR01041">
    <property type="entry name" value="TRNASYNTHMET"/>
</dbReference>
<feature type="domain" description="Methionyl/Leucyl tRNA synthetase" evidence="11">
    <location>
        <begin position="3"/>
        <end position="155"/>
    </location>
</feature>
<keyword evidence="6 9" id="KW-0067">ATP-binding</keyword>
<proteinExistence type="inferred from homology"/>
<keyword evidence="4 9" id="KW-0436">Ligase</keyword>
<dbReference type="InterPro" id="IPR033911">
    <property type="entry name" value="MetRS_core"/>
</dbReference>
<dbReference type="Gene3D" id="3.40.50.620">
    <property type="entry name" value="HUPs"/>
    <property type="match status" value="1"/>
</dbReference>
<keyword evidence="5 9" id="KW-0547">Nucleotide-binding</keyword>
<dbReference type="InterPro" id="IPR009080">
    <property type="entry name" value="tRNAsynth_Ia_anticodon-bd"/>
</dbReference>
<evidence type="ECO:0000313" key="12">
    <source>
        <dbReference type="EMBL" id="MDQ0268167.1"/>
    </source>
</evidence>
<evidence type="ECO:0000256" key="7">
    <source>
        <dbReference type="ARBA" id="ARBA00022917"/>
    </source>
</evidence>
<keyword evidence="3" id="KW-0963">Cytoplasm</keyword>
<dbReference type="InterPro" id="IPR041872">
    <property type="entry name" value="Anticodon_Met"/>
</dbReference>
<reference evidence="12 13" key="1">
    <citation type="submission" date="2023-07" db="EMBL/GenBank/DDBJ databases">
        <title>Genomic Encyclopedia of Type Strains, Phase IV (KMG-IV): sequencing the most valuable type-strain genomes for metagenomic binning, comparative biology and taxonomic classification.</title>
        <authorList>
            <person name="Goeker M."/>
        </authorList>
    </citation>
    <scope>NUCLEOTIDE SEQUENCE [LARGE SCALE GENOMIC DNA]</scope>
    <source>
        <strain evidence="12 13">DSM 23494</strain>
    </source>
</reference>
<dbReference type="Pfam" id="PF08264">
    <property type="entry name" value="Anticodon_1"/>
    <property type="match status" value="1"/>
</dbReference>
<gene>
    <name evidence="12" type="ORF">J2S17_000036</name>
</gene>
<evidence type="ECO:0000256" key="4">
    <source>
        <dbReference type="ARBA" id="ARBA00022598"/>
    </source>
</evidence>
<evidence type="ECO:0000259" key="11">
    <source>
        <dbReference type="Pfam" id="PF09334"/>
    </source>
</evidence>
<evidence type="ECO:0000256" key="5">
    <source>
        <dbReference type="ARBA" id="ARBA00022741"/>
    </source>
</evidence>
<comment type="caution">
    <text evidence="12">The sequence shown here is derived from an EMBL/GenBank/DDBJ whole genome shotgun (WGS) entry which is preliminary data.</text>
</comment>
<sequence>MNIPVKGFEDKKIYVWIEAVTGYFSASKKWALETGKDDSSFWNAQTKSYYLHGKDNIPFHTVIWPAILLGAGIEGAPTHIVSNEYITVEKKKLSTSKNWAVWVPDIIERYHPDSIRYFLTINAPEERDCDFSWREFIYSHNSELLGAYGNFVNRSLKFIEKYYDGSIPNGVIDDSWKNEIEQLYRKVGTLIEEAHFKRAIETIFSFVRTANKYFDQRKPWIQIKESQVDCNNTLTTCIYFIANLAQVLQPFLPFSSEKVAQVLCLPQLVWAPIHAPEGTLNQIVRYLRELILTEYKRNLSFSLLSPNRYSIQVENLFHQTFFT</sequence>
<comment type="similarity">
    <text evidence="1">Belongs to the class-I aminoacyl-tRNA synthetase family. MetG type 1 subfamily.</text>
</comment>
<dbReference type="Proteomes" id="UP001238088">
    <property type="component" value="Unassembled WGS sequence"/>
</dbReference>
<dbReference type="SUPFAM" id="SSF47323">
    <property type="entry name" value="Anticodon-binding domain of a subclass of class I aminoacyl-tRNA synthetases"/>
    <property type="match status" value="1"/>
</dbReference>
<dbReference type="EMBL" id="JAUSUB010000001">
    <property type="protein sequence ID" value="MDQ0268167.1"/>
    <property type="molecule type" value="Genomic_DNA"/>
</dbReference>
<accession>A0ABU0AA95</accession>
<organism evidence="12 13">
    <name type="scientific">Cytobacillus purgationiresistens</name>
    <dbReference type="NCBI Taxonomy" id="863449"/>
    <lineage>
        <taxon>Bacteria</taxon>
        <taxon>Bacillati</taxon>
        <taxon>Bacillota</taxon>
        <taxon>Bacilli</taxon>
        <taxon>Bacillales</taxon>
        <taxon>Bacillaceae</taxon>
        <taxon>Cytobacillus</taxon>
    </lineage>
</organism>
<evidence type="ECO:0000256" key="3">
    <source>
        <dbReference type="ARBA" id="ARBA00022490"/>
    </source>
</evidence>
<dbReference type="PANTHER" id="PTHR45765:SF1">
    <property type="entry name" value="METHIONINE--TRNA LIGASE, CYTOPLASMIC"/>
    <property type="match status" value="1"/>
</dbReference>
<feature type="domain" description="Methionyl/Valyl/Leucyl/Isoleucyl-tRNA synthetase anticodon-binding" evidence="10">
    <location>
        <begin position="178"/>
        <end position="261"/>
    </location>
</feature>
<dbReference type="InterPro" id="IPR015413">
    <property type="entry name" value="Methionyl/Leucyl_tRNA_Synth"/>
</dbReference>
<evidence type="ECO:0000256" key="6">
    <source>
        <dbReference type="ARBA" id="ARBA00022840"/>
    </source>
</evidence>
<dbReference type="InterPro" id="IPR023458">
    <property type="entry name" value="Met-tRNA_ligase_1"/>
</dbReference>
<dbReference type="InterPro" id="IPR014729">
    <property type="entry name" value="Rossmann-like_a/b/a_fold"/>
</dbReference>
<keyword evidence="13" id="KW-1185">Reference proteome</keyword>
<keyword evidence="8 9" id="KW-0030">Aminoacyl-tRNA synthetase</keyword>
<protein>
    <recommendedName>
        <fullName evidence="2">methionine--tRNA ligase</fullName>
        <ecNumber evidence="2">6.1.1.10</ecNumber>
    </recommendedName>
</protein>
<evidence type="ECO:0000256" key="9">
    <source>
        <dbReference type="RuleBase" id="RU363039"/>
    </source>
</evidence>
<evidence type="ECO:0000313" key="13">
    <source>
        <dbReference type="Proteomes" id="UP001238088"/>
    </source>
</evidence>